<dbReference type="EMBL" id="JBIAMX010000021">
    <property type="protein sequence ID" value="MFF0546474.1"/>
    <property type="molecule type" value="Genomic_DNA"/>
</dbReference>
<organism evidence="1 2">
    <name type="scientific">Nocardia thailandica</name>
    <dbReference type="NCBI Taxonomy" id="257275"/>
    <lineage>
        <taxon>Bacteria</taxon>
        <taxon>Bacillati</taxon>
        <taxon>Actinomycetota</taxon>
        <taxon>Actinomycetes</taxon>
        <taxon>Mycobacteriales</taxon>
        <taxon>Nocardiaceae</taxon>
        <taxon>Nocardia</taxon>
    </lineage>
</organism>
<evidence type="ECO:0000313" key="2">
    <source>
        <dbReference type="Proteomes" id="UP001601444"/>
    </source>
</evidence>
<evidence type="ECO:0000313" key="1">
    <source>
        <dbReference type="EMBL" id="MFF0546474.1"/>
    </source>
</evidence>
<reference evidence="1 2" key="1">
    <citation type="submission" date="2024-10" db="EMBL/GenBank/DDBJ databases">
        <title>The Natural Products Discovery Center: Release of the First 8490 Sequenced Strains for Exploring Actinobacteria Biosynthetic Diversity.</title>
        <authorList>
            <person name="Kalkreuter E."/>
            <person name="Kautsar S.A."/>
            <person name="Yang D."/>
            <person name="Bader C.D."/>
            <person name="Teijaro C.N."/>
            <person name="Fluegel L."/>
            <person name="Davis C.M."/>
            <person name="Simpson J.R."/>
            <person name="Lauterbach L."/>
            <person name="Steele A.D."/>
            <person name="Gui C."/>
            <person name="Meng S."/>
            <person name="Li G."/>
            <person name="Viehrig K."/>
            <person name="Ye F."/>
            <person name="Su P."/>
            <person name="Kiefer A.F."/>
            <person name="Nichols A."/>
            <person name="Cepeda A.J."/>
            <person name="Yan W."/>
            <person name="Fan B."/>
            <person name="Jiang Y."/>
            <person name="Adhikari A."/>
            <person name="Zheng C.-J."/>
            <person name="Schuster L."/>
            <person name="Cowan T.M."/>
            <person name="Smanski M.J."/>
            <person name="Chevrette M.G."/>
            <person name="De Carvalho L.P.S."/>
            <person name="Shen B."/>
        </authorList>
    </citation>
    <scope>NUCLEOTIDE SEQUENCE [LARGE SCALE GENOMIC DNA]</scope>
    <source>
        <strain evidence="1 2">NPDC004045</strain>
    </source>
</reference>
<keyword evidence="2" id="KW-1185">Reference proteome</keyword>
<gene>
    <name evidence="1" type="ORF">ACFYTF_26925</name>
</gene>
<sequence length="76" mass="8523">MSDIPASGLFDSVWDWAHRNAAEYRDEAAFVEATTACARHLNDREFHGRTEAQIVDLAVSIAGRAWQRRGERPLGP</sequence>
<proteinExistence type="predicted"/>
<name>A0ABW6PVM9_9NOCA</name>
<protein>
    <submittedName>
        <fullName evidence="1">Uncharacterized protein</fullName>
    </submittedName>
</protein>
<accession>A0ABW6PVM9</accession>
<dbReference type="Proteomes" id="UP001601444">
    <property type="component" value="Unassembled WGS sequence"/>
</dbReference>
<dbReference type="RefSeq" id="WP_387702817.1">
    <property type="nucleotide sequence ID" value="NZ_JBIAMX010000021.1"/>
</dbReference>
<comment type="caution">
    <text evidence="1">The sequence shown here is derived from an EMBL/GenBank/DDBJ whole genome shotgun (WGS) entry which is preliminary data.</text>
</comment>